<evidence type="ECO:0000313" key="3">
    <source>
        <dbReference type="Proteomes" id="UP000321353"/>
    </source>
</evidence>
<name>A0A5B9MI49_9BACT</name>
<keyword evidence="3" id="KW-1185">Reference proteome</keyword>
<keyword evidence="1" id="KW-0812">Transmembrane</keyword>
<organism evidence="2 3">
    <name type="scientific">Stieleria maiorica</name>
    <dbReference type="NCBI Taxonomy" id="2795974"/>
    <lineage>
        <taxon>Bacteria</taxon>
        <taxon>Pseudomonadati</taxon>
        <taxon>Planctomycetota</taxon>
        <taxon>Planctomycetia</taxon>
        <taxon>Pirellulales</taxon>
        <taxon>Pirellulaceae</taxon>
        <taxon>Stieleria</taxon>
    </lineage>
</organism>
<dbReference type="Gene3D" id="2.60.120.200">
    <property type="match status" value="1"/>
</dbReference>
<proteinExistence type="predicted"/>
<dbReference type="KEGG" id="smam:Mal15_33270"/>
<reference evidence="2 3" key="1">
    <citation type="submission" date="2019-02" db="EMBL/GenBank/DDBJ databases">
        <title>Planctomycetal bacteria perform biofilm scaping via a novel small molecule.</title>
        <authorList>
            <person name="Jeske O."/>
            <person name="Boedeker C."/>
            <person name="Wiegand S."/>
            <person name="Breitling P."/>
            <person name="Kallscheuer N."/>
            <person name="Jogler M."/>
            <person name="Rohde M."/>
            <person name="Petersen J."/>
            <person name="Medema M.H."/>
            <person name="Surup F."/>
            <person name="Jogler C."/>
        </authorList>
    </citation>
    <scope>NUCLEOTIDE SEQUENCE [LARGE SCALE GENOMIC DNA]</scope>
    <source>
        <strain evidence="2 3">Mal15</strain>
    </source>
</reference>
<sequence>MRIHLVFHHARVAVIGLVSIIGTAAIVGTAADAVAQTESPIKWVVDSPLPTGEGLAAAYSADHNISSHSSVIFCDDFESGELGAKWDETSNRGDALAFVDESLGSASPTQKLLGKRSLKVTATLGKNTGGGFTTWFQPADRLFIRFYTKFDEDCDYVHHFCTLRANKSLRGGERWSGFGGAGKLPDGEERFSTAIEPWGNWGKWSPPGRWNFYSYWHTMKPSPDGKYWGNGFRPETQPDIERGEWICVEFMILHNTPGKNDGEQAYWIDGELRGHWTGFNWRTSPTLFANAFTLESYVTDRWTKQTENTVFFDNVVIANEYVGPCGPAN</sequence>
<keyword evidence="1" id="KW-0472">Membrane</keyword>
<feature type="transmembrane region" description="Helical" evidence="1">
    <location>
        <begin position="12"/>
        <end position="31"/>
    </location>
</feature>
<gene>
    <name evidence="2" type="ORF">Mal15_33270</name>
</gene>
<dbReference type="EMBL" id="CP036264">
    <property type="protein sequence ID" value="QEF99265.1"/>
    <property type="molecule type" value="Genomic_DNA"/>
</dbReference>
<dbReference type="RefSeq" id="WP_147868686.1">
    <property type="nucleotide sequence ID" value="NZ_CP036264.1"/>
</dbReference>
<dbReference type="AlphaFoldDB" id="A0A5B9MI49"/>
<protein>
    <submittedName>
        <fullName evidence="2">Uncharacterized protein</fullName>
    </submittedName>
</protein>
<accession>A0A5B9MI49</accession>
<keyword evidence="1" id="KW-1133">Transmembrane helix</keyword>
<evidence type="ECO:0000256" key="1">
    <source>
        <dbReference type="SAM" id="Phobius"/>
    </source>
</evidence>
<dbReference type="Proteomes" id="UP000321353">
    <property type="component" value="Chromosome"/>
</dbReference>
<evidence type="ECO:0000313" key="2">
    <source>
        <dbReference type="EMBL" id="QEF99265.1"/>
    </source>
</evidence>